<protein>
    <submittedName>
        <fullName evidence="1">Chromosome segregation ATPase-like protein</fullName>
    </submittedName>
</protein>
<evidence type="ECO:0000313" key="1">
    <source>
        <dbReference type="EMBL" id="AGF93603.1"/>
    </source>
</evidence>
<dbReference type="AlphaFoldDB" id="M1QC69"/>
<proteinExistence type="predicted"/>
<dbReference type="Gene3D" id="3.40.50.300">
    <property type="entry name" value="P-loop containing nucleotide triphosphate hydrolases"/>
    <property type="match status" value="1"/>
</dbReference>
<dbReference type="EMBL" id="JX684099">
    <property type="protein sequence ID" value="AGF93603.1"/>
    <property type="molecule type" value="Genomic_DNA"/>
</dbReference>
<accession>M1QC69</accession>
<gene>
    <name evidence="1" type="ORF">FLSS-13_0033</name>
</gene>
<dbReference type="InterPro" id="IPR027417">
    <property type="entry name" value="P-loop_NTPase"/>
</dbReference>
<sequence length="221" mass="25299">MTENIKAKVLQNSVIVSGHPRSGTSITCQLVESAGVHFPSDYEGDEYNESGYYELEISKDLSKKLIEKAMTIKNTIKMNQVIEKLNEDKGLSGLKLVRIPALFFYRHVADNLKAVFIFRNPADVKASMLRRGISSFEPDWFINNNALIAAYENIEDSILLSYETLLTEREKVKKLFQKIDLEIDASLIKTGQRSQKHSNIVLEDREIRLYEKLKELEAQNI</sequence>
<name>M1QC69_9ZZZZ</name>
<organism evidence="1">
    <name type="scientific">uncultured organism</name>
    <dbReference type="NCBI Taxonomy" id="155900"/>
    <lineage>
        <taxon>unclassified sequences</taxon>
        <taxon>environmental samples</taxon>
    </lineage>
</organism>
<dbReference type="SUPFAM" id="SSF52540">
    <property type="entry name" value="P-loop containing nucleoside triphosphate hydrolases"/>
    <property type="match status" value="1"/>
</dbReference>
<reference evidence="1" key="1">
    <citation type="journal article" date="2013" name="Syst. Appl. Microbiol.">
        <title>New insights into the archaeal diversity of a hypersaline microbial mat obtained by a metagenomic approach.</title>
        <authorList>
            <person name="Lopez-Lopez A."/>
            <person name="Richter M."/>
            <person name="Pena A."/>
            <person name="Tamames J."/>
            <person name="Rossello-Mora R."/>
        </authorList>
    </citation>
    <scope>NUCLEOTIDE SEQUENCE</scope>
</reference>